<comment type="function">
    <text evidence="7">Mechanosensitive channel that participates in the regulation of osmotic pressure changes within the cell, opening in response to stretch forces in the membrane lipid bilayer, without the need for other proteins. Contributes to normal resistance to hypoosmotic shock. Forms an ion channel of 1.0 nanosiemens conductance with a slight preference for anions.</text>
</comment>
<keyword evidence="7" id="KW-0813">Transport</keyword>
<organism evidence="11 12">
    <name type="scientific">Marilutibacter spongiae</name>
    <dbReference type="NCBI Taxonomy" id="2025720"/>
    <lineage>
        <taxon>Bacteria</taxon>
        <taxon>Pseudomonadati</taxon>
        <taxon>Pseudomonadota</taxon>
        <taxon>Gammaproteobacteria</taxon>
        <taxon>Lysobacterales</taxon>
        <taxon>Lysobacteraceae</taxon>
        <taxon>Marilutibacter</taxon>
    </lineage>
</organism>
<dbReference type="SUPFAM" id="SSF50182">
    <property type="entry name" value="Sm-like ribonucleoproteins"/>
    <property type="match status" value="1"/>
</dbReference>
<evidence type="ECO:0000256" key="3">
    <source>
        <dbReference type="ARBA" id="ARBA00022475"/>
    </source>
</evidence>
<evidence type="ECO:0000256" key="7">
    <source>
        <dbReference type="RuleBase" id="RU369025"/>
    </source>
</evidence>
<proteinExistence type="inferred from homology"/>
<dbReference type="InterPro" id="IPR006685">
    <property type="entry name" value="MscS_channel_2nd"/>
</dbReference>
<dbReference type="InterPro" id="IPR023408">
    <property type="entry name" value="MscS_beta-dom_sf"/>
</dbReference>
<evidence type="ECO:0000256" key="8">
    <source>
        <dbReference type="SAM" id="SignalP"/>
    </source>
</evidence>
<keyword evidence="12" id="KW-1185">Reference proteome</keyword>
<sequence length="551" mass="60037">MRLATCALLLLLAGLAPALAALPSLPGEKPDATAEATPTAIDATASYFNRDIVTYRAAFLGIPPQQRARNTEASIERAVSLPGAAVIGSHEIPQGVVVTVSDIAVLVLTPADLDPVAGETLEQARDAVISRLGEAVGAAESELEPRYLLRGLLYSLLATALLVAALWGYRWLVLRWHAWLEGSIQKRLARTHAEAGRQLIRGSATALRWIVRIAEWVLVLVLLEEWLRYVLGQFAYTRPWADAMTGWMLMKLKAWGGALLGAVPGLLTVVVIFLLTRAVTRTLSMMLKGVERGRYSLLGIDAQLAEPTRKLLIAVIWLFALAMAYPYLPGAQTDAFKGLSVLVGLMVSLGASSIIGQAAGGFTLLYSRTMQPGDFVKIDDTEGTVLQIGLFTTRLRTFTGVEVSFPNTVVLNGRLENYSRHPDGPGLWLDTGLTIGYDTPWRQVQRLLLEAAAETEGVQATPEPFVLQTALSDFYVEYTLRTRIEDPMRRNEIRTALLGRIQDAFNTAGVQIMSPNYRADSEEPKLVAREFWDGLPVPGATGPAAAHDRSE</sequence>
<feature type="transmembrane region" description="Helical" evidence="7">
    <location>
        <begin position="340"/>
        <end position="366"/>
    </location>
</feature>
<keyword evidence="7" id="KW-0406">Ion transport</keyword>
<evidence type="ECO:0000256" key="6">
    <source>
        <dbReference type="ARBA" id="ARBA00023136"/>
    </source>
</evidence>
<dbReference type="AlphaFoldDB" id="A0A7W3TKE2"/>
<evidence type="ECO:0000313" key="11">
    <source>
        <dbReference type="EMBL" id="MBB1059918.1"/>
    </source>
</evidence>
<dbReference type="InterPro" id="IPR010920">
    <property type="entry name" value="LSM_dom_sf"/>
</dbReference>
<comment type="subcellular location">
    <subcellularLocation>
        <location evidence="7">Cell inner membrane</location>
        <topology evidence="7">Multi-pass membrane protein</topology>
    </subcellularLocation>
    <subcellularLocation>
        <location evidence="1">Cell membrane</location>
        <topology evidence="1">Multi-pass membrane protein</topology>
    </subcellularLocation>
</comment>
<dbReference type="Pfam" id="PF00924">
    <property type="entry name" value="MS_channel_2nd"/>
    <property type="match status" value="1"/>
</dbReference>
<evidence type="ECO:0000256" key="2">
    <source>
        <dbReference type="ARBA" id="ARBA00008017"/>
    </source>
</evidence>
<feature type="domain" description="Mechanosensitive ion channel MscS" evidence="9">
    <location>
        <begin position="354"/>
        <end position="420"/>
    </location>
</feature>
<dbReference type="InterPro" id="IPR045275">
    <property type="entry name" value="MscS_archaea/bacteria_type"/>
</dbReference>
<dbReference type="InterPro" id="IPR049278">
    <property type="entry name" value="MS_channel_C"/>
</dbReference>
<accession>A0A7W3TKE2</accession>
<keyword evidence="4 7" id="KW-0812">Transmembrane</keyword>
<dbReference type="EMBL" id="JACHTF010000004">
    <property type="protein sequence ID" value="MBB1059918.1"/>
    <property type="molecule type" value="Genomic_DNA"/>
</dbReference>
<dbReference type="RefSeq" id="WP_182685530.1">
    <property type="nucleotide sequence ID" value="NZ_JACHTF010000004.1"/>
</dbReference>
<gene>
    <name evidence="11" type="ORF">H4F98_04960</name>
</gene>
<comment type="subunit">
    <text evidence="7">Homoheptamer.</text>
</comment>
<keyword evidence="3" id="KW-1003">Cell membrane</keyword>
<dbReference type="Gene3D" id="3.30.70.100">
    <property type="match status" value="1"/>
</dbReference>
<dbReference type="GO" id="GO:0008381">
    <property type="term" value="F:mechanosensitive monoatomic ion channel activity"/>
    <property type="evidence" value="ECO:0007669"/>
    <property type="project" value="InterPro"/>
</dbReference>
<evidence type="ECO:0000256" key="4">
    <source>
        <dbReference type="ARBA" id="ARBA00022692"/>
    </source>
</evidence>
<keyword evidence="6 7" id="KW-0472">Membrane</keyword>
<feature type="transmembrane region" description="Helical" evidence="7">
    <location>
        <begin position="151"/>
        <end position="169"/>
    </location>
</feature>
<dbReference type="Gene3D" id="1.10.287.1260">
    <property type="match status" value="1"/>
</dbReference>
<dbReference type="Pfam" id="PF21082">
    <property type="entry name" value="MS_channel_3rd"/>
    <property type="match status" value="1"/>
</dbReference>
<dbReference type="SUPFAM" id="SSF82689">
    <property type="entry name" value="Mechanosensitive channel protein MscS (YggB), C-terminal domain"/>
    <property type="match status" value="1"/>
</dbReference>
<evidence type="ECO:0000259" key="10">
    <source>
        <dbReference type="Pfam" id="PF21082"/>
    </source>
</evidence>
<feature type="signal peptide" evidence="8">
    <location>
        <begin position="1"/>
        <end position="20"/>
    </location>
</feature>
<reference evidence="11 12" key="1">
    <citation type="submission" date="2020-08" db="EMBL/GenBank/DDBJ databases">
        <authorList>
            <person name="Xu S."/>
            <person name="Li A."/>
        </authorList>
    </citation>
    <scope>NUCLEOTIDE SEQUENCE [LARGE SCALE GENOMIC DNA]</scope>
    <source>
        <strain evidence="11 12">119BY6-57</strain>
    </source>
</reference>
<keyword evidence="5 7" id="KW-1133">Transmembrane helix</keyword>
<feature type="chain" id="PRO_5030812159" description="Small-conductance mechanosensitive channel" evidence="8">
    <location>
        <begin position="21"/>
        <end position="551"/>
    </location>
</feature>
<dbReference type="Gene3D" id="2.30.30.60">
    <property type="match status" value="1"/>
</dbReference>
<comment type="caution">
    <text evidence="11">The sequence shown here is derived from an EMBL/GenBank/DDBJ whole genome shotgun (WGS) entry which is preliminary data.</text>
</comment>
<dbReference type="PANTHER" id="PTHR30221">
    <property type="entry name" value="SMALL-CONDUCTANCE MECHANOSENSITIVE CHANNEL"/>
    <property type="match status" value="1"/>
</dbReference>
<evidence type="ECO:0000256" key="5">
    <source>
        <dbReference type="ARBA" id="ARBA00022989"/>
    </source>
</evidence>
<name>A0A7W3TKE2_9GAMM</name>
<feature type="transmembrane region" description="Helical" evidence="7">
    <location>
        <begin position="311"/>
        <end position="328"/>
    </location>
</feature>
<dbReference type="Proteomes" id="UP000523196">
    <property type="component" value="Unassembled WGS sequence"/>
</dbReference>
<dbReference type="InterPro" id="IPR011066">
    <property type="entry name" value="MscS_channel_C_sf"/>
</dbReference>
<keyword evidence="8" id="KW-0732">Signal</keyword>
<evidence type="ECO:0000313" key="12">
    <source>
        <dbReference type="Proteomes" id="UP000523196"/>
    </source>
</evidence>
<comment type="similarity">
    <text evidence="2 7">Belongs to the MscS (TC 1.A.23) family.</text>
</comment>
<evidence type="ECO:0000259" key="9">
    <source>
        <dbReference type="Pfam" id="PF00924"/>
    </source>
</evidence>
<keyword evidence="7" id="KW-0997">Cell inner membrane</keyword>
<protein>
    <recommendedName>
        <fullName evidence="7">Small-conductance mechanosensitive channel</fullName>
    </recommendedName>
</protein>
<evidence type="ECO:0000256" key="1">
    <source>
        <dbReference type="ARBA" id="ARBA00004651"/>
    </source>
</evidence>
<feature type="transmembrane region" description="Helical" evidence="7">
    <location>
        <begin position="254"/>
        <end position="276"/>
    </location>
</feature>
<keyword evidence="7" id="KW-0407">Ion channel</keyword>
<feature type="domain" description="Mechanosensitive ion channel MscS C-terminal" evidence="10">
    <location>
        <begin position="434"/>
        <end position="512"/>
    </location>
</feature>
<dbReference type="PANTHER" id="PTHR30221:SF18">
    <property type="entry name" value="SLL0590 PROTEIN"/>
    <property type="match status" value="1"/>
</dbReference>
<dbReference type="GO" id="GO:0005886">
    <property type="term" value="C:plasma membrane"/>
    <property type="evidence" value="ECO:0007669"/>
    <property type="project" value="UniProtKB-SubCell"/>
</dbReference>